<gene>
    <name evidence="5" type="ORF">Pmi06nite_82150</name>
</gene>
<dbReference type="SUPFAM" id="SSF55874">
    <property type="entry name" value="ATPase domain of HSP90 chaperone/DNA topoisomerase II/histidine kinase"/>
    <property type="match status" value="1"/>
</dbReference>
<dbReference type="PROSITE" id="PS50043">
    <property type="entry name" value="HTH_LUXR_2"/>
    <property type="match status" value="1"/>
</dbReference>
<keyword evidence="2" id="KW-0238">DNA-binding</keyword>
<dbReference type="Gene3D" id="3.30.565.10">
    <property type="entry name" value="Histidine kinase-like ATPase, C-terminal domain"/>
    <property type="match status" value="1"/>
</dbReference>
<evidence type="ECO:0000313" key="6">
    <source>
        <dbReference type="Proteomes" id="UP000650628"/>
    </source>
</evidence>
<dbReference type="InterPro" id="IPR000792">
    <property type="entry name" value="Tscrpt_reg_LuxR_C"/>
</dbReference>
<dbReference type="PROSITE" id="PS00622">
    <property type="entry name" value="HTH_LUXR_1"/>
    <property type="match status" value="1"/>
</dbReference>
<accession>A0A8J3XFR4</accession>
<dbReference type="SUPFAM" id="SSF46894">
    <property type="entry name" value="C-terminal effector domain of the bipartite response regulators"/>
    <property type="match status" value="1"/>
</dbReference>
<dbReference type="SMART" id="SM00421">
    <property type="entry name" value="HTH_LUXR"/>
    <property type="match status" value="1"/>
</dbReference>
<dbReference type="GO" id="GO:0003677">
    <property type="term" value="F:DNA binding"/>
    <property type="evidence" value="ECO:0007669"/>
    <property type="project" value="UniProtKB-KW"/>
</dbReference>
<proteinExistence type="predicted"/>
<sequence length="448" mass="46869">MTHSRTLDTVEYAGFAQPSSALVTAAHIMHAPASEMATRLSAALADDVPHRAVALLATQCASSPVAAVGDQEITDTLTGAVLGALVAQVTPGHPWQGTAHLAGGPWPVLAVASDLTPRGAGLVMVLDEDTPVTANVLLIVQALVDLLTSHVERLVTDATPNTLAQSRAVAQARTHAVAELGEAHAAALSGILGVLRSHRLDDTVARSTAVDLAVNALLELRNESPRGTSPVWEESARQAFGHLSDSLKMLLSHSAVQLELDPPANDRSLTSVTAHAAKVSVRAAVLAALQQSEVRRIRVGWQLGLTELVATVRDDGPGLLNDDLRACQIAQRVEAQGGSFELDAVPGWGMTTKLTFPLALSEAAATRISRPVFASFPDEAPGADPLAGLGARELEVLEHLALGHRNRTIAQELHISESTVKFHVANILSKLSVGSRGEAAAFFHSAAV</sequence>
<dbReference type="Gene3D" id="1.10.10.10">
    <property type="entry name" value="Winged helix-like DNA-binding domain superfamily/Winged helix DNA-binding domain"/>
    <property type="match status" value="1"/>
</dbReference>
<keyword evidence="1" id="KW-0805">Transcription regulation</keyword>
<dbReference type="InterPro" id="IPR036388">
    <property type="entry name" value="WH-like_DNA-bd_sf"/>
</dbReference>
<dbReference type="CDD" id="cd06170">
    <property type="entry name" value="LuxR_C_like"/>
    <property type="match status" value="1"/>
</dbReference>
<keyword evidence="6" id="KW-1185">Reference proteome</keyword>
<feature type="domain" description="HTH luxR-type" evidence="4">
    <location>
        <begin position="382"/>
        <end position="447"/>
    </location>
</feature>
<dbReference type="InterPro" id="IPR036890">
    <property type="entry name" value="HATPase_C_sf"/>
</dbReference>
<evidence type="ECO:0000256" key="1">
    <source>
        <dbReference type="ARBA" id="ARBA00023015"/>
    </source>
</evidence>
<dbReference type="Pfam" id="PF00196">
    <property type="entry name" value="GerE"/>
    <property type="match status" value="1"/>
</dbReference>
<dbReference type="EMBL" id="BOOO01000058">
    <property type="protein sequence ID" value="GII34773.1"/>
    <property type="molecule type" value="Genomic_DNA"/>
</dbReference>
<evidence type="ECO:0000313" key="5">
    <source>
        <dbReference type="EMBL" id="GII34773.1"/>
    </source>
</evidence>
<dbReference type="PANTHER" id="PTHR44688:SF25">
    <property type="entry name" value="HTH LUXR-TYPE DOMAIN-CONTAINING PROTEIN"/>
    <property type="match status" value="1"/>
</dbReference>
<dbReference type="AlphaFoldDB" id="A0A8J3XFR4"/>
<evidence type="ECO:0000256" key="3">
    <source>
        <dbReference type="ARBA" id="ARBA00023163"/>
    </source>
</evidence>
<evidence type="ECO:0000256" key="2">
    <source>
        <dbReference type="ARBA" id="ARBA00023125"/>
    </source>
</evidence>
<organism evidence="5 6">
    <name type="scientific">Planotetraspora mira</name>
    <dbReference type="NCBI Taxonomy" id="58121"/>
    <lineage>
        <taxon>Bacteria</taxon>
        <taxon>Bacillati</taxon>
        <taxon>Actinomycetota</taxon>
        <taxon>Actinomycetes</taxon>
        <taxon>Streptosporangiales</taxon>
        <taxon>Streptosporangiaceae</taxon>
        <taxon>Planotetraspora</taxon>
    </lineage>
</organism>
<dbReference type="InterPro" id="IPR016032">
    <property type="entry name" value="Sig_transdc_resp-reg_C-effctor"/>
</dbReference>
<keyword evidence="3" id="KW-0804">Transcription</keyword>
<reference evidence="5 6" key="1">
    <citation type="submission" date="2021-01" db="EMBL/GenBank/DDBJ databases">
        <title>Whole genome shotgun sequence of Planotetraspora mira NBRC 15435.</title>
        <authorList>
            <person name="Komaki H."/>
            <person name="Tamura T."/>
        </authorList>
    </citation>
    <scope>NUCLEOTIDE SEQUENCE [LARGE SCALE GENOMIC DNA]</scope>
    <source>
        <strain evidence="5 6">NBRC 15435</strain>
    </source>
</reference>
<dbReference type="PANTHER" id="PTHR44688">
    <property type="entry name" value="DNA-BINDING TRANSCRIPTIONAL ACTIVATOR DEVR_DOSR"/>
    <property type="match status" value="1"/>
</dbReference>
<dbReference type="PRINTS" id="PR00038">
    <property type="entry name" value="HTHLUXR"/>
</dbReference>
<dbReference type="GO" id="GO:0006355">
    <property type="term" value="P:regulation of DNA-templated transcription"/>
    <property type="evidence" value="ECO:0007669"/>
    <property type="project" value="InterPro"/>
</dbReference>
<protein>
    <submittedName>
        <fullName evidence="5">Helix-turn-helix transcriptional regulator</fullName>
    </submittedName>
</protein>
<comment type="caution">
    <text evidence="5">The sequence shown here is derived from an EMBL/GenBank/DDBJ whole genome shotgun (WGS) entry which is preliminary data.</text>
</comment>
<dbReference type="Proteomes" id="UP000650628">
    <property type="component" value="Unassembled WGS sequence"/>
</dbReference>
<name>A0A8J3XFR4_9ACTN</name>
<evidence type="ECO:0000259" key="4">
    <source>
        <dbReference type="PROSITE" id="PS50043"/>
    </source>
</evidence>